<feature type="domain" description="FAD-binding" evidence="6">
    <location>
        <begin position="302"/>
        <end position="371"/>
    </location>
</feature>
<evidence type="ECO:0000256" key="4">
    <source>
        <dbReference type="ARBA" id="ARBA00023002"/>
    </source>
</evidence>
<dbReference type="Gene3D" id="3.50.50.60">
    <property type="entry name" value="FAD/NAD(P)-binding domain"/>
    <property type="match status" value="1"/>
</dbReference>
<protein>
    <recommendedName>
        <fullName evidence="6">FAD-binding domain-containing protein</fullName>
    </recommendedName>
</protein>
<proteinExistence type="inferred from homology"/>
<evidence type="ECO:0000256" key="1">
    <source>
        <dbReference type="ARBA" id="ARBA00007992"/>
    </source>
</evidence>
<accession>A0AA38X3X4</accession>
<comment type="similarity">
    <text evidence="1">Belongs to the paxM FAD-dependent monooxygenase family.</text>
</comment>
<dbReference type="GO" id="GO:0071949">
    <property type="term" value="F:FAD binding"/>
    <property type="evidence" value="ECO:0007669"/>
    <property type="project" value="InterPro"/>
</dbReference>
<gene>
    <name evidence="7" type="ORF">H2200_009184</name>
</gene>
<name>A0AA38X3X4_9EURO</name>
<dbReference type="PANTHER" id="PTHR13789">
    <property type="entry name" value="MONOOXYGENASE"/>
    <property type="match status" value="1"/>
</dbReference>
<evidence type="ECO:0000313" key="7">
    <source>
        <dbReference type="EMBL" id="KAJ9606223.1"/>
    </source>
</evidence>
<dbReference type="Proteomes" id="UP001172673">
    <property type="component" value="Unassembled WGS sequence"/>
</dbReference>
<evidence type="ECO:0000313" key="8">
    <source>
        <dbReference type="Proteomes" id="UP001172673"/>
    </source>
</evidence>
<evidence type="ECO:0000256" key="3">
    <source>
        <dbReference type="ARBA" id="ARBA00022827"/>
    </source>
</evidence>
<dbReference type="GO" id="GO:0004497">
    <property type="term" value="F:monooxygenase activity"/>
    <property type="evidence" value="ECO:0007669"/>
    <property type="project" value="UniProtKB-KW"/>
</dbReference>
<dbReference type="InterPro" id="IPR002938">
    <property type="entry name" value="FAD-bd"/>
</dbReference>
<dbReference type="Pfam" id="PF01494">
    <property type="entry name" value="FAD_binding_3"/>
    <property type="match status" value="2"/>
</dbReference>
<dbReference type="PANTHER" id="PTHR13789:SF261">
    <property type="entry name" value="HYDROXYLASE, PUTATIVE (AFU_ORTHOLOGUE AFUA_7G00590)-RELATED"/>
    <property type="match status" value="1"/>
</dbReference>
<dbReference type="SUPFAM" id="SSF51905">
    <property type="entry name" value="FAD/NAD(P)-binding domain"/>
    <property type="match status" value="1"/>
</dbReference>
<comment type="caution">
    <text evidence="7">The sequence shown here is derived from an EMBL/GenBank/DDBJ whole genome shotgun (WGS) entry which is preliminary data.</text>
</comment>
<dbReference type="InterPro" id="IPR050493">
    <property type="entry name" value="FAD-dep_Monooxygenase_BioMet"/>
</dbReference>
<keyword evidence="2" id="KW-0285">Flavoprotein</keyword>
<dbReference type="SUPFAM" id="SSF54373">
    <property type="entry name" value="FAD-linked reductases, C-terminal domain"/>
    <property type="match status" value="1"/>
</dbReference>
<dbReference type="InterPro" id="IPR036188">
    <property type="entry name" value="FAD/NAD-bd_sf"/>
</dbReference>
<sequence>MTLLNIAVVGGGVGGPCAALGLAQNGHHVTLYECATSTDGVGFAFRITPNSDRCLRSLGVDTVLGGAVIANSGRLMDAVGLVTAEFRENTDLGKAKKGTSVFAYRPSLQRQLLDRMSKAGVVLKPGMKVTSVDVDDTTLTFDDGSTISADLIIAADGVHSIVRPCIVDASIYYPKLSTDHNCLRFTIPKQTILTDSITSKLVDGDYKMFTWKGDEKRIIAYSVDADRQYNFNATHPAHMSKAETSNADYNGEDAVAYNHSISLSRVEEIYSEFDPRAIRLFELADPEGFRVWSLVDIDEIPQWSKHHTVLIGDAAHAVLPFGFAGAGMAIEDGVTLATLLPAGLRIDDLEGRLKLFETIRRPRVARVRDFSRIMSNAEDPKTIQDYREFLGGHDALEHARMEMEVSSERKTSS</sequence>
<evidence type="ECO:0000256" key="5">
    <source>
        <dbReference type="ARBA" id="ARBA00023033"/>
    </source>
</evidence>
<dbReference type="PRINTS" id="PR00420">
    <property type="entry name" value="RNGMNOXGNASE"/>
</dbReference>
<feature type="domain" description="FAD-binding" evidence="6">
    <location>
        <begin position="6"/>
        <end position="166"/>
    </location>
</feature>
<keyword evidence="4" id="KW-0560">Oxidoreductase</keyword>
<keyword evidence="5" id="KW-0503">Monooxygenase</keyword>
<dbReference type="AlphaFoldDB" id="A0AA38X3X4"/>
<dbReference type="EMBL" id="JAPDRK010000014">
    <property type="protein sequence ID" value="KAJ9606223.1"/>
    <property type="molecule type" value="Genomic_DNA"/>
</dbReference>
<evidence type="ECO:0000256" key="2">
    <source>
        <dbReference type="ARBA" id="ARBA00022630"/>
    </source>
</evidence>
<keyword evidence="8" id="KW-1185">Reference proteome</keyword>
<organism evidence="7 8">
    <name type="scientific">Cladophialophora chaetospira</name>
    <dbReference type="NCBI Taxonomy" id="386627"/>
    <lineage>
        <taxon>Eukaryota</taxon>
        <taxon>Fungi</taxon>
        <taxon>Dikarya</taxon>
        <taxon>Ascomycota</taxon>
        <taxon>Pezizomycotina</taxon>
        <taxon>Eurotiomycetes</taxon>
        <taxon>Chaetothyriomycetidae</taxon>
        <taxon>Chaetothyriales</taxon>
        <taxon>Herpotrichiellaceae</taxon>
        <taxon>Cladophialophora</taxon>
    </lineage>
</organism>
<evidence type="ECO:0000259" key="6">
    <source>
        <dbReference type="Pfam" id="PF01494"/>
    </source>
</evidence>
<reference evidence="7" key="1">
    <citation type="submission" date="2022-10" db="EMBL/GenBank/DDBJ databases">
        <title>Culturing micro-colonial fungi from biological soil crusts in the Mojave desert and describing Neophaeococcomyces mojavensis, and introducing the new genera and species Taxawa tesnikishii.</title>
        <authorList>
            <person name="Kurbessoian T."/>
            <person name="Stajich J.E."/>
        </authorList>
    </citation>
    <scope>NUCLEOTIDE SEQUENCE</scope>
    <source>
        <strain evidence="7">TK_41</strain>
    </source>
</reference>
<keyword evidence="3" id="KW-0274">FAD</keyword>